<comment type="caution">
    <text evidence="1">The sequence shown here is derived from an EMBL/GenBank/DDBJ whole genome shotgun (WGS) entry which is preliminary data.</text>
</comment>
<keyword evidence="2" id="KW-1185">Reference proteome</keyword>
<proteinExistence type="predicted"/>
<sequence length="93" mass="10764">DKNHKRATDKKDLTRTYKDGKKPLCSENFNATCECQDCNDEQKEQSRGCLLQKNFKSNKKAIDKKLVGKSNEKGERELLVPIKLFNFKLSINE</sequence>
<dbReference type="Proteomes" id="UP000789901">
    <property type="component" value="Unassembled WGS sequence"/>
</dbReference>
<name>A0ABN7XQY3_GIGMA</name>
<dbReference type="EMBL" id="CAJVQB010158809">
    <property type="protein sequence ID" value="CAG8856334.1"/>
    <property type="molecule type" value="Genomic_DNA"/>
</dbReference>
<reference evidence="1 2" key="1">
    <citation type="submission" date="2021-06" db="EMBL/GenBank/DDBJ databases">
        <authorList>
            <person name="Kallberg Y."/>
            <person name="Tangrot J."/>
            <person name="Rosling A."/>
        </authorList>
    </citation>
    <scope>NUCLEOTIDE SEQUENCE [LARGE SCALE GENOMIC DNA]</scope>
    <source>
        <strain evidence="1 2">120-4 pot B 10/14</strain>
    </source>
</reference>
<gene>
    <name evidence="1" type="ORF">GMARGA_LOCUS45155</name>
</gene>
<evidence type="ECO:0000313" key="2">
    <source>
        <dbReference type="Proteomes" id="UP000789901"/>
    </source>
</evidence>
<feature type="non-terminal residue" evidence="1">
    <location>
        <position position="93"/>
    </location>
</feature>
<protein>
    <submittedName>
        <fullName evidence="1">34903_t:CDS:1</fullName>
    </submittedName>
</protein>
<evidence type="ECO:0000313" key="1">
    <source>
        <dbReference type="EMBL" id="CAG8856334.1"/>
    </source>
</evidence>
<feature type="non-terminal residue" evidence="1">
    <location>
        <position position="1"/>
    </location>
</feature>
<accession>A0ABN7XQY3</accession>
<organism evidence="1 2">
    <name type="scientific">Gigaspora margarita</name>
    <dbReference type="NCBI Taxonomy" id="4874"/>
    <lineage>
        <taxon>Eukaryota</taxon>
        <taxon>Fungi</taxon>
        <taxon>Fungi incertae sedis</taxon>
        <taxon>Mucoromycota</taxon>
        <taxon>Glomeromycotina</taxon>
        <taxon>Glomeromycetes</taxon>
        <taxon>Diversisporales</taxon>
        <taxon>Gigasporaceae</taxon>
        <taxon>Gigaspora</taxon>
    </lineage>
</organism>